<name>A0ABW5LH64_9FLAO</name>
<evidence type="ECO:0000313" key="2">
    <source>
        <dbReference type="Proteomes" id="UP001597319"/>
    </source>
</evidence>
<dbReference type="InterPro" id="IPR036567">
    <property type="entry name" value="RHF-like"/>
</dbReference>
<dbReference type="RefSeq" id="WP_378292394.1">
    <property type="nucleotide sequence ID" value="NZ_JBHULE010000019.1"/>
</dbReference>
<comment type="caution">
    <text evidence="1">The sequence shown here is derived from an EMBL/GenBank/DDBJ whole genome shotgun (WGS) entry which is preliminary data.</text>
</comment>
<dbReference type="InterPro" id="IPR003489">
    <property type="entry name" value="RHF/RaiA"/>
</dbReference>
<gene>
    <name evidence="1" type="ORF">ACFSR1_10935</name>
</gene>
<evidence type="ECO:0000313" key="1">
    <source>
        <dbReference type="EMBL" id="MFD2563181.1"/>
    </source>
</evidence>
<keyword evidence="2" id="KW-1185">Reference proteome</keyword>
<reference evidence="2" key="1">
    <citation type="journal article" date="2019" name="Int. J. Syst. Evol. Microbiol.">
        <title>The Global Catalogue of Microorganisms (GCM) 10K type strain sequencing project: providing services to taxonomists for standard genome sequencing and annotation.</title>
        <authorList>
            <consortium name="The Broad Institute Genomics Platform"/>
            <consortium name="The Broad Institute Genome Sequencing Center for Infectious Disease"/>
            <person name="Wu L."/>
            <person name="Ma J."/>
        </authorList>
    </citation>
    <scope>NUCLEOTIDE SEQUENCE [LARGE SCALE GENOMIC DNA]</scope>
    <source>
        <strain evidence="2">KCTC 52274</strain>
    </source>
</reference>
<proteinExistence type="predicted"/>
<sequence>MKTVFEYKSIEGGKYLESFTAKKLLKLAKKYAFIIRADIFFNKEHNDFKKGNICGIRLSLPGPRIYASSDENSFENAINNTIGDLKDQLEKRKVKLYKSLS</sequence>
<dbReference type="Pfam" id="PF02482">
    <property type="entry name" value="Ribosomal_S30AE"/>
    <property type="match status" value="1"/>
</dbReference>
<dbReference type="Proteomes" id="UP001597319">
    <property type="component" value="Unassembled WGS sequence"/>
</dbReference>
<organism evidence="1 2">
    <name type="scientific">Aquimarina rubra</name>
    <dbReference type="NCBI Taxonomy" id="1920033"/>
    <lineage>
        <taxon>Bacteria</taxon>
        <taxon>Pseudomonadati</taxon>
        <taxon>Bacteroidota</taxon>
        <taxon>Flavobacteriia</taxon>
        <taxon>Flavobacteriales</taxon>
        <taxon>Flavobacteriaceae</taxon>
        <taxon>Aquimarina</taxon>
    </lineage>
</organism>
<dbReference type="EMBL" id="JBHULE010000019">
    <property type="protein sequence ID" value="MFD2563181.1"/>
    <property type="molecule type" value="Genomic_DNA"/>
</dbReference>
<accession>A0ABW5LH64</accession>
<protein>
    <submittedName>
        <fullName evidence="1">HPF/RaiA family ribosome-associated protein</fullName>
    </submittedName>
</protein>
<dbReference type="SUPFAM" id="SSF69754">
    <property type="entry name" value="Ribosome binding protein Y (YfiA homologue)"/>
    <property type="match status" value="1"/>
</dbReference>
<dbReference type="Gene3D" id="3.30.160.100">
    <property type="entry name" value="Ribosome hibernation promotion factor-like"/>
    <property type="match status" value="1"/>
</dbReference>